<comment type="subcellular location">
    <subcellularLocation>
        <location evidence="2">Cytoplasm</location>
    </subcellularLocation>
    <subcellularLocation>
        <location evidence="1">Golgi apparatus membrane</location>
    </subcellularLocation>
</comment>
<evidence type="ECO:0000256" key="3">
    <source>
        <dbReference type="ARBA" id="ARBA00008334"/>
    </source>
</evidence>
<name>Q75BX0_EREGS</name>
<dbReference type="OrthoDB" id="49016at2759"/>
<dbReference type="InterPro" id="IPR006900">
    <property type="entry name" value="Sec23/24_helical_dom"/>
</dbReference>
<evidence type="ECO:0000259" key="9">
    <source>
        <dbReference type="Pfam" id="PF00626"/>
    </source>
</evidence>
<feature type="domain" description="Sec23/Sec24 beta-sandwich" evidence="13">
    <location>
        <begin position="498"/>
        <end position="581"/>
    </location>
</feature>
<dbReference type="Pfam" id="PF04810">
    <property type="entry name" value="zf-Sec23_Sec24"/>
    <property type="match status" value="1"/>
</dbReference>
<dbReference type="GO" id="GO:0000139">
    <property type="term" value="C:Golgi membrane"/>
    <property type="evidence" value="ECO:0007669"/>
    <property type="project" value="UniProtKB-SubCell"/>
</dbReference>
<dbReference type="InterPro" id="IPR029006">
    <property type="entry name" value="ADF-H/Gelsolin-like_dom_sf"/>
</dbReference>
<reference evidence="15" key="2">
    <citation type="journal article" date="2013" name="G3 (Bethesda)">
        <title>Genomes of Ashbya fungi isolated from insects reveal four mating-type loci, numerous translocations, lack of transposons, and distinct gene duplications.</title>
        <authorList>
            <person name="Dietrich F.S."/>
            <person name="Voegeli S."/>
            <person name="Kuo S."/>
            <person name="Philippsen P."/>
        </authorList>
    </citation>
    <scope>GENOME REANNOTATION</scope>
    <source>
        <strain evidence="15">ATCC 10895 / CBS 109.51 / FGSC 9923 / NRRL Y-1056</strain>
    </source>
</reference>
<keyword evidence="6" id="KW-0653">Protein transport</keyword>
<dbReference type="InterPro" id="IPR006895">
    <property type="entry name" value="Znf_Sec23_Sec24"/>
</dbReference>
<dbReference type="InterPro" id="IPR050550">
    <property type="entry name" value="SEC23_SEC24_subfamily"/>
</dbReference>
<dbReference type="RefSeq" id="NP_983553.2">
    <property type="nucleotide sequence ID" value="NM_208906.2"/>
</dbReference>
<evidence type="ECO:0000313" key="15">
    <source>
        <dbReference type="Proteomes" id="UP000000591"/>
    </source>
</evidence>
<dbReference type="AlphaFoldDB" id="Q75BX0"/>
<dbReference type="GO" id="GO:0008270">
    <property type="term" value="F:zinc ion binding"/>
    <property type="evidence" value="ECO:0000318"/>
    <property type="project" value="GO_Central"/>
</dbReference>
<feature type="domain" description="Sec23/Sec24 trunk" evidence="11">
    <location>
        <begin position="257"/>
        <end position="490"/>
    </location>
</feature>
<accession>Q75BX0</accession>
<dbReference type="Gene3D" id="3.40.20.10">
    <property type="entry name" value="Severin"/>
    <property type="match status" value="1"/>
</dbReference>
<feature type="domain" description="Sec23/Sec24 helical" evidence="12">
    <location>
        <begin position="593"/>
        <end position="692"/>
    </location>
</feature>
<keyword evidence="7" id="KW-0333">Golgi apparatus</keyword>
<evidence type="ECO:0000256" key="4">
    <source>
        <dbReference type="ARBA" id="ARBA00022448"/>
    </source>
</evidence>
<dbReference type="STRING" id="284811.Q75BX0"/>
<dbReference type="InterPro" id="IPR036465">
    <property type="entry name" value="vWFA_dom_sf"/>
</dbReference>
<dbReference type="FunCoup" id="Q75BX0">
    <property type="interactions" value="180"/>
</dbReference>
<evidence type="ECO:0000313" key="14">
    <source>
        <dbReference type="EMBL" id="AAS51377.2"/>
    </source>
</evidence>
<dbReference type="Proteomes" id="UP000000591">
    <property type="component" value="Chromosome III"/>
</dbReference>
<feature type="compositionally biased region" description="Basic residues" evidence="8">
    <location>
        <begin position="18"/>
        <end position="28"/>
    </location>
</feature>
<dbReference type="InterPro" id="IPR007123">
    <property type="entry name" value="Gelsolin-like_dom"/>
</dbReference>
<dbReference type="Pfam" id="PF04811">
    <property type="entry name" value="Sec23_trunk"/>
    <property type="match status" value="1"/>
</dbReference>
<evidence type="ECO:0000256" key="6">
    <source>
        <dbReference type="ARBA" id="ARBA00022927"/>
    </source>
</evidence>
<keyword evidence="4" id="KW-0813">Transport</keyword>
<sequence length="883" mass="96739">MNSLAQSVSSLSLDQGANRKHKRPHRAFHTFNEPPAMASGGGLQAPRSALQAEGAAPLRAGSPVMGAGAGGSSAMAPPARSTHLVPTQRLEDQQQFLTRTFMPDVEAVPPFSTTQFYCGVAGACDPRVLALSAYNIPKTEQLRAVTALPLGLNVQPFAPVVPSDTAVPAVDARAGEGPLRCRRCRVYANPRFRFTSDSHFICNMCQVRTQLPPEEYSPLGPSGERMDLASKAELTHGTVEFLAPELYNVHKGRAAVPLHYVFLVDISTWANENKSSLAAIEGVRTAINYICEQQPNCKVAIIAYDKWLRFFNLRPESSQAQELIVSELREVFLPLYSGLFVRPAEAMHVIQDTLVKLESFIQDDKLSHGAEACFGSALEAALLALDTATNGNGGKIIATLNTLPTVGNGNLTLRRDDGLKKSLKCDNSFYTALADRMLKAYVGLDLFCTGSAFMDFATLGHPVLATSGTFRHYSNFQLDRDEFPLVNDMLHAVSSTVGYQAQLKVRCSSGLSVSRYYSTACGHSDRDPVIPVVTADQSFTLALQYDSPLQAGTDVYFQASLLYTDLDGVRRVRTSNTSAAVSDNIHEIFKFLNQDVVTALLVQDTLTALGDANFLGVRKSLDTRLAAILTQYRALVDPSHASQLILPDALKSLPAYLLAFQKSPLLRATGSARANDRAVDYLRFATYDLRRLAYRLYPQILPLHVPLSDDDYTFYDAHNLLLQFPSADDLAVRAAHGALADGGCYLIFQGDTVYLWLNDHTHPQLLRDLLAADAPPQLLPSARLPGLDTDISARVRSVLDYWAALAGRRALPVQLLRPHSDPLYARTLSALVTEDASVDGLDSYDAHLVVLHRAIQDNLRHDRYLRPAAARDHDSLAQRYIQF</sequence>
<dbReference type="Pfam" id="PF04815">
    <property type="entry name" value="Sec23_helical"/>
    <property type="match status" value="1"/>
</dbReference>
<dbReference type="InterPro" id="IPR036175">
    <property type="entry name" value="Sec23/24_helical_dom_sf"/>
</dbReference>
<feature type="domain" description="Zinc finger Sec23/Sec24-type" evidence="10">
    <location>
        <begin position="178"/>
        <end position="214"/>
    </location>
</feature>
<dbReference type="eggNOG" id="KOG1984">
    <property type="taxonomic scope" value="Eukaryota"/>
</dbReference>
<feature type="compositionally biased region" description="Polar residues" evidence="8">
    <location>
        <begin position="1"/>
        <end position="15"/>
    </location>
</feature>
<gene>
    <name evidence="14" type="ORF">AGOS_ACR151W</name>
</gene>
<evidence type="ECO:0000256" key="7">
    <source>
        <dbReference type="ARBA" id="ARBA00023034"/>
    </source>
</evidence>
<feature type="region of interest" description="Disordered" evidence="8">
    <location>
        <begin position="1"/>
        <end position="54"/>
    </location>
</feature>
<dbReference type="Pfam" id="PF00626">
    <property type="entry name" value="Gelsolin"/>
    <property type="match status" value="1"/>
</dbReference>
<keyword evidence="5" id="KW-0963">Cytoplasm</keyword>
<dbReference type="GO" id="GO:0006886">
    <property type="term" value="P:intracellular protein transport"/>
    <property type="evidence" value="ECO:0007669"/>
    <property type="project" value="EnsemblFungi"/>
</dbReference>
<dbReference type="Pfam" id="PF08033">
    <property type="entry name" value="Sec23_BS"/>
    <property type="match status" value="1"/>
</dbReference>
<feature type="domain" description="Gelsolin-like" evidence="9">
    <location>
        <begin position="731"/>
        <end position="774"/>
    </location>
</feature>
<dbReference type="InterPro" id="IPR036174">
    <property type="entry name" value="Znf_Sec23_Sec24_sf"/>
</dbReference>
<dbReference type="SUPFAM" id="SSF82754">
    <property type="entry name" value="C-terminal, gelsolin-like domain of Sec23/24"/>
    <property type="match status" value="1"/>
</dbReference>
<dbReference type="GO" id="GO:0030127">
    <property type="term" value="C:COPII vesicle coat"/>
    <property type="evidence" value="ECO:0000318"/>
    <property type="project" value="GO_Central"/>
</dbReference>
<dbReference type="InterPro" id="IPR012990">
    <property type="entry name" value="Beta-sandwich_Sec23_24"/>
</dbReference>
<dbReference type="InterPro" id="IPR006896">
    <property type="entry name" value="Sec23/24_trunk_dom"/>
</dbReference>
<dbReference type="Gene3D" id="3.40.50.410">
    <property type="entry name" value="von Willebrand factor, type A domain"/>
    <property type="match status" value="1"/>
</dbReference>
<evidence type="ECO:0000256" key="1">
    <source>
        <dbReference type="ARBA" id="ARBA00004394"/>
    </source>
</evidence>
<dbReference type="SUPFAM" id="SSF81995">
    <property type="entry name" value="beta-sandwich domain of Sec23/24"/>
    <property type="match status" value="1"/>
</dbReference>
<comment type="similarity">
    <text evidence="3">Belongs to the SEC23/SEC24 family. SEC24 subfamily.</text>
</comment>
<dbReference type="PANTHER" id="PTHR13803">
    <property type="entry name" value="SEC24-RELATED PROTEIN"/>
    <property type="match status" value="1"/>
</dbReference>
<dbReference type="GeneID" id="4619685"/>
<dbReference type="GO" id="GO:0000149">
    <property type="term" value="F:SNARE binding"/>
    <property type="evidence" value="ECO:0000318"/>
    <property type="project" value="GO_Central"/>
</dbReference>
<dbReference type="InterPro" id="IPR036180">
    <property type="entry name" value="Gelsolin-like_dom_sf"/>
</dbReference>
<reference evidence="14 15" key="1">
    <citation type="journal article" date="2004" name="Science">
        <title>The Ashbya gossypii genome as a tool for mapping the ancient Saccharomyces cerevisiae genome.</title>
        <authorList>
            <person name="Dietrich F.S."/>
            <person name="Voegeli S."/>
            <person name="Brachat S."/>
            <person name="Lerch A."/>
            <person name="Gates K."/>
            <person name="Steiner S."/>
            <person name="Mohr C."/>
            <person name="Pohlmann R."/>
            <person name="Luedi P."/>
            <person name="Choi S."/>
            <person name="Wing R.A."/>
            <person name="Flavier A."/>
            <person name="Gaffney T.D."/>
            <person name="Philippsen P."/>
        </authorList>
    </citation>
    <scope>NUCLEOTIDE SEQUENCE [LARGE SCALE GENOMIC DNA]</scope>
    <source>
        <strain evidence="15">ATCC 10895 / CBS 109.51 / FGSC 9923 / NRRL Y-1056</strain>
    </source>
</reference>
<evidence type="ECO:0000259" key="13">
    <source>
        <dbReference type="Pfam" id="PF08033"/>
    </source>
</evidence>
<dbReference type="PANTHER" id="PTHR13803:SF4">
    <property type="entry name" value="SECRETORY 24CD, ISOFORM C"/>
    <property type="match status" value="1"/>
</dbReference>
<dbReference type="Gene3D" id="2.60.40.1670">
    <property type="entry name" value="beta-sandwich domain of Sec23/24"/>
    <property type="match status" value="1"/>
</dbReference>
<dbReference type="OMA" id="RLCKHGD"/>
<dbReference type="Gene3D" id="2.30.30.380">
    <property type="entry name" value="Zn-finger domain of Sec23/24"/>
    <property type="match status" value="1"/>
</dbReference>
<dbReference type="GO" id="GO:0070971">
    <property type="term" value="C:endoplasmic reticulum exit site"/>
    <property type="evidence" value="ECO:0000318"/>
    <property type="project" value="GO_Central"/>
</dbReference>
<dbReference type="SUPFAM" id="SSF82919">
    <property type="entry name" value="Zn-finger domain of Sec23/24"/>
    <property type="match status" value="1"/>
</dbReference>
<dbReference type="KEGG" id="ago:AGOS_ACR151W"/>
<organism evidence="14 15">
    <name type="scientific">Eremothecium gossypii (strain ATCC 10895 / CBS 109.51 / FGSC 9923 / NRRL Y-1056)</name>
    <name type="common">Yeast</name>
    <name type="synonym">Ashbya gossypii</name>
    <dbReference type="NCBI Taxonomy" id="284811"/>
    <lineage>
        <taxon>Eukaryota</taxon>
        <taxon>Fungi</taxon>
        <taxon>Dikarya</taxon>
        <taxon>Ascomycota</taxon>
        <taxon>Saccharomycotina</taxon>
        <taxon>Saccharomycetes</taxon>
        <taxon>Saccharomycetales</taxon>
        <taxon>Saccharomycetaceae</taxon>
        <taxon>Eremothecium</taxon>
    </lineage>
</organism>
<keyword evidence="15" id="KW-1185">Reference proteome</keyword>
<evidence type="ECO:0000256" key="5">
    <source>
        <dbReference type="ARBA" id="ARBA00022490"/>
    </source>
</evidence>
<dbReference type="SUPFAM" id="SSF81811">
    <property type="entry name" value="Helical domain of Sec23/24"/>
    <property type="match status" value="1"/>
</dbReference>
<evidence type="ECO:0000259" key="10">
    <source>
        <dbReference type="Pfam" id="PF04810"/>
    </source>
</evidence>
<protein>
    <submittedName>
        <fullName evidence="14">ACR151Wp</fullName>
    </submittedName>
</protein>
<dbReference type="Gene3D" id="1.20.120.730">
    <property type="entry name" value="Sec23/Sec24 helical domain"/>
    <property type="match status" value="1"/>
</dbReference>
<dbReference type="HOGENOM" id="CLU_004589_1_0_1"/>
<evidence type="ECO:0000256" key="2">
    <source>
        <dbReference type="ARBA" id="ARBA00004496"/>
    </source>
</evidence>
<dbReference type="GO" id="GO:0090110">
    <property type="term" value="P:COPII-coated vesicle cargo loading"/>
    <property type="evidence" value="ECO:0000318"/>
    <property type="project" value="GO_Central"/>
</dbReference>
<dbReference type="EMBL" id="AE016816">
    <property type="protein sequence ID" value="AAS51377.2"/>
    <property type="molecule type" value="Genomic_DNA"/>
</dbReference>
<evidence type="ECO:0000259" key="12">
    <source>
        <dbReference type="Pfam" id="PF04815"/>
    </source>
</evidence>
<dbReference type="SUPFAM" id="SSF53300">
    <property type="entry name" value="vWA-like"/>
    <property type="match status" value="1"/>
</dbReference>
<evidence type="ECO:0000256" key="8">
    <source>
        <dbReference type="SAM" id="MobiDB-lite"/>
    </source>
</evidence>
<proteinExistence type="inferred from homology"/>
<dbReference type="InParanoid" id="Q75BX0"/>
<evidence type="ECO:0000259" key="11">
    <source>
        <dbReference type="Pfam" id="PF04811"/>
    </source>
</evidence>